<accession>A0ACC0A7W8</accession>
<protein>
    <submittedName>
        <fullName evidence="1">Uncharacterized protein</fullName>
    </submittedName>
</protein>
<evidence type="ECO:0000313" key="1">
    <source>
        <dbReference type="EMBL" id="KAI5656042.1"/>
    </source>
</evidence>
<reference evidence="2" key="1">
    <citation type="journal article" date="2023" name="Nat. Plants">
        <title>Single-cell RNA sequencing provides a high-resolution roadmap for understanding the multicellular compartmentation of specialized metabolism.</title>
        <authorList>
            <person name="Sun S."/>
            <person name="Shen X."/>
            <person name="Li Y."/>
            <person name="Li Y."/>
            <person name="Wang S."/>
            <person name="Li R."/>
            <person name="Zhang H."/>
            <person name="Shen G."/>
            <person name="Guo B."/>
            <person name="Wei J."/>
            <person name="Xu J."/>
            <person name="St-Pierre B."/>
            <person name="Chen S."/>
            <person name="Sun C."/>
        </authorList>
    </citation>
    <scope>NUCLEOTIDE SEQUENCE [LARGE SCALE GENOMIC DNA]</scope>
</reference>
<dbReference type="Proteomes" id="UP001060085">
    <property type="component" value="Linkage Group LG06"/>
</dbReference>
<dbReference type="EMBL" id="CM044706">
    <property type="protein sequence ID" value="KAI5656042.1"/>
    <property type="molecule type" value="Genomic_DNA"/>
</dbReference>
<gene>
    <name evidence="1" type="ORF">M9H77_24835</name>
</gene>
<proteinExistence type="predicted"/>
<organism evidence="1 2">
    <name type="scientific">Catharanthus roseus</name>
    <name type="common">Madagascar periwinkle</name>
    <name type="synonym">Vinca rosea</name>
    <dbReference type="NCBI Taxonomy" id="4058"/>
    <lineage>
        <taxon>Eukaryota</taxon>
        <taxon>Viridiplantae</taxon>
        <taxon>Streptophyta</taxon>
        <taxon>Embryophyta</taxon>
        <taxon>Tracheophyta</taxon>
        <taxon>Spermatophyta</taxon>
        <taxon>Magnoliopsida</taxon>
        <taxon>eudicotyledons</taxon>
        <taxon>Gunneridae</taxon>
        <taxon>Pentapetalae</taxon>
        <taxon>asterids</taxon>
        <taxon>lamiids</taxon>
        <taxon>Gentianales</taxon>
        <taxon>Apocynaceae</taxon>
        <taxon>Rauvolfioideae</taxon>
        <taxon>Vinceae</taxon>
        <taxon>Catharanthinae</taxon>
        <taxon>Catharanthus</taxon>
    </lineage>
</organism>
<sequence>MDSDEDYQSFSPQVEHRRLKRLRKKAIQAPSSPLLDPVNVLRSVSSVDFSEWEALENSRSKTLDSLYNDDTNESSNPMPDSVDDLLGIPRVDFGKLEAEEASGARTPDSLCGDDSNGPSNSAEDLLPITRVDFAKLEALEASVTKDLDDSNEPLLSQSSCQENEMESGFGEELDAAENSSQFGVGFGEDRRETKRTLEFDNLDQRSELKLEKPEKKRIIESPRHGENEEEENTKQKKKKRIKSESGDDLKSIRAPNKRKQEKERKAYLQQLHADSQRLLRETRDASFKPAPVVNKPISSILEKIRKRKLEVSKKMVNSNAFIAENNGDIRDALLGTESENAYEERKQDNPPKAVGEDSAVDRVDAVNASILEKDNSNKSVSPSSSGKFPSEMDCDEKPTPMFRPPIDDTQHLFGDSQTREIEADQPVDDLDDSEEIFAPSLLAMNLKFDSAPPDDDASEEDNDKENVDPLLDRCEDDCSSPRGDPVKAFVDEEAQEEDDSDNDHLLFKDAEEDEDMEDSDELNDIIATEYEEKPIDDERRNELHQKWLEQQDAAGTDNLLQRLKVGSKLQETTPLVQEKDDYGDEEECNNSGEEDAELKHTTRINLKKAKQIISQMFLDKDDAFLSDEDEETEKRTVKNRLARHVTEEQTVSPVEDESSREVFGLIKKLNIAPESRKKPKGSSYFDSILKGGAGKSFSKSSFLGRSSSLPVPSFQRKGSTTVRSFIFGRDDSNSRSSVSTSDESTDTISGEKQMFRTVTAKFTSSQTKYSSSQSRKASAKTTSSSSLIEILKRSSEQSSVCNHHNDPVDLSHVMATFRIPKKQIKGVLG</sequence>
<name>A0ACC0A7W8_CATRO</name>
<comment type="caution">
    <text evidence="1">The sequence shown here is derived from an EMBL/GenBank/DDBJ whole genome shotgun (WGS) entry which is preliminary data.</text>
</comment>
<evidence type="ECO:0000313" key="2">
    <source>
        <dbReference type="Proteomes" id="UP001060085"/>
    </source>
</evidence>
<keyword evidence="2" id="KW-1185">Reference proteome</keyword>